<reference evidence="7" key="1">
    <citation type="journal article" date="2020" name="Stud. Mycol.">
        <title>101 Dothideomycetes genomes: a test case for predicting lifestyles and emergence of pathogens.</title>
        <authorList>
            <person name="Haridas S."/>
            <person name="Albert R."/>
            <person name="Binder M."/>
            <person name="Bloem J."/>
            <person name="Labutti K."/>
            <person name="Salamov A."/>
            <person name="Andreopoulos B."/>
            <person name="Baker S."/>
            <person name="Barry K."/>
            <person name="Bills G."/>
            <person name="Bluhm B."/>
            <person name="Cannon C."/>
            <person name="Castanera R."/>
            <person name="Culley D."/>
            <person name="Daum C."/>
            <person name="Ezra D."/>
            <person name="Gonzalez J."/>
            <person name="Henrissat B."/>
            <person name="Kuo A."/>
            <person name="Liang C."/>
            <person name="Lipzen A."/>
            <person name="Lutzoni F."/>
            <person name="Magnuson J."/>
            <person name="Mondo S."/>
            <person name="Nolan M."/>
            <person name="Ohm R."/>
            <person name="Pangilinan J."/>
            <person name="Park H.-J."/>
            <person name="Ramirez L."/>
            <person name="Alfaro M."/>
            <person name="Sun H."/>
            <person name="Tritt A."/>
            <person name="Yoshinaga Y."/>
            <person name="Zwiers L.-H."/>
            <person name="Turgeon B."/>
            <person name="Goodwin S."/>
            <person name="Spatafora J."/>
            <person name="Crous P."/>
            <person name="Grigoriev I."/>
        </authorList>
    </citation>
    <scope>NUCLEOTIDE SEQUENCE</scope>
    <source>
        <strain evidence="7">CBS 262.69</strain>
    </source>
</reference>
<gene>
    <name evidence="7" type="ORF">EJ06DRAFT_541474</name>
</gene>
<feature type="region of interest" description="Disordered" evidence="6">
    <location>
        <begin position="1"/>
        <end position="29"/>
    </location>
</feature>
<feature type="region of interest" description="Disordered" evidence="6">
    <location>
        <begin position="315"/>
        <end position="362"/>
    </location>
</feature>
<organism evidence="7 8">
    <name type="scientific">Trichodelitschia bisporula</name>
    <dbReference type="NCBI Taxonomy" id="703511"/>
    <lineage>
        <taxon>Eukaryota</taxon>
        <taxon>Fungi</taxon>
        <taxon>Dikarya</taxon>
        <taxon>Ascomycota</taxon>
        <taxon>Pezizomycotina</taxon>
        <taxon>Dothideomycetes</taxon>
        <taxon>Dothideomycetes incertae sedis</taxon>
        <taxon>Phaeotrichales</taxon>
        <taxon>Phaeotrichaceae</taxon>
        <taxon>Trichodelitschia</taxon>
    </lineage>
</organism>
<sequence length="534" mass="57522">MARIRSPSPDLSRHSGSPPPPQSKRDKRRTMLSDKLNDMIASFNANLRPHYEAQVGALQVDINLILRADPYQNKPLEDDPAEIQNLIMSTVGNKAPGDQVGEQDFQADAGKLYTGFVHDVNNAQEERDINLTLLATKHQNALAELDQRYQFQVHLAHQEHRLLANTIRERLLHQVSQKKARLLKEKEQLDIGDSNAFLLHPNQFSITNPASPGGGHKRATRNTGKRGADMDESMAQENKRRRKALFEEIEGQSPAPGNSRGGDSSPFRSEKAKNAYHQYEAPAYSIDRLFTERELAMTMNLAAIATTNFLVKQNSGQPDTNGASNGQADTEEAASGSNTAADGDEEDVPPPAAPEMERTVSQSYHATRGATRNALTDLAAAATRDLPFSSVVPTYIPAVIGSKANSAPVTAAPLSQAEIEQDLAIMGRDTRGADEYNDRLLRHAVAPHPPSEYSYQAPALLLPSGEQELFGLHAGLAGGVAMSAQSSAQGHGNEAGVPMSRQGSARGGLAKQSSFTGAGGLLGVGEGGRRRGGR</sequence>
<keyword evidence="5" id="KW-0539">Nucleus</keyword>
<name>A0A6G1I678_9PEZI</name>
<feature type="compositionally biased region" description="Basic residues" evidence="6">
    <location>
        <begin position="215"/>
        <end position="224"/>
    </location>
</feature>
<evidence type="ECO:0000256" key="3">
    <source>
        <dbReference type="ARBA" id="ARBA00023015"/>
    </source>
</evidence>
<keyword evidence="4" id="KW-0804">Transcription</keyword>
<evidence type="ECO:0000313" key="7">
    <source>
        <dbReference type="EMBL" id="KAF2403803.1"/>
    </source>
</evidence>
<keyword evidence="8" id="KW-1185">Reference proteome</keyword>
<dbReference type="Pfam" id="PF08598">
    <property type="entry name" value="Sds3"/>
    <property type="match status" value="1"/>
</dbReference>
<dbReference type="AlphaFoldDB" id="A0A6G1I678"/>
<dbReference type="OrthoDB" id="70376at2759"/>
<feature type="region of interest" description="Disordered" evidence="6">
    <location>
        <begin position="203"/>
        <end position="271"/>
    </location>
</feature>
<evidence type="ECO:0008006" key="9">
    <source>
        <dbReference type="Google" id="ProtNLM"/>
    </source>
</evidence>
<evidence type="ECO:0000256" key="6">
    <source>
        <dbReference type="SAM" id="MobiDB-lite"/>
    </source>
</evidence>
<evidence type="ECO:0000256" key="5">
    <source>
        <dbReference type="ARBA" id="ARBA00023242"/>
    </source>
</evidence>
<evidence type="ECO:0000256" key="4">
    <source>
        <dbReference type="ARBA" id="ARBA00023163"/>
    </source>
</evidence>
<dbReference type="GO" id="GO:0005654">
    <property type="term" value="C:nucleoplasm"/>
    <property type="evidence" value="ECO:0007669"/>
    <property type="project" value="UniProtKB-ARBA"/>
</dbReference>
<dbReference type="SMART" id="SM01401">
    <property type="entry name" value="Sds3"/>
    <property type="match status" value="1"/>
</dbReference>
<comment type="subcellular location">
    <subcellularLocation>
        <location evidence="1">Nucleus</location>
    </subcellularLocation>
</comment>
<feature type="compositionally biased region" description="Polar residues" evidence="6">
    <location>
        <begin position="315"/>
        <end position="328"/>
    </location>
</feature>
<dbReference type="EMBL" id="ML996689">
    <property type="protein sequence ID" value="KAF2403803.1"/>
    <property type="molecule type" value="Genomic_DNA"/>
</dbReference>
<keyword evidence="2" id="KW-0678">Repressor</keyword>
<evidence type="ECO:0000256" key="1">
    <source>
        <dbReference type="ARBA" id="ARBA00004123"/>
    </source>
</evidence>
<protein>
    <recommendedName>
        <fullName evidence="9">Sds3-like protein</fullName>
    </recommendedName>
</protein>
<dbReference type="Proteomes" id="UP000799640">
    <property type="component" value="Unassembled WGS sequence"/>
</dbReference>
<feature type="compositionally biased region" description="Gly residues" evidence="6">
    <location>
        <begin position="517"/>
        <end position="526"/>
    </location>
</feature>
<keyword evidence="3" id="KW-0805">Transcription regulation</keyword>
<accession>A0A6G1I678</accession>
<evidence type="ECO:0000313" key="8">
    <source>
        <dbReference type="Proteomes" id="UP000799640"/>
    </source>
</evidence>
<dbReference type="InterPro" id="IPR013907">
    <property type="entry name" value="Sds3"/>
</dbReference>
<dbReference type="GO" id="GO:0010468">
    <property type="term" value="P:regulation of gene expression"/>
    <property type="evidence" value="ECO:0007669"/>
    <property type="project" value="UniProtKB-ARBA"/>
</dbReference>
<dbReference type="PANTHER" id="PTHR21964">
    <property type="entry name" value="BREAST CANCER METASTASIS-SUPPRESSOR 1"/>
    <property type="match status" value="1"/>
</dbReference>
<proteinExistence type="predicted"/>
<feature type="region of interest" description="Disordered" evidence="6">
    <location>
        <begin position="485"/>
        <end position="534"/>
    </location>
</feature>
<evidence type="ECO:0000256" key="2">
    <source>
        <dbReference type="ARBA" id="ARBA00022491"/>
    </source>
</evidence>